<evidence type="ECO:0000313" key="2">
    <source>
        <dbReference type="EMBL" id="MFC0224791.1"/>
    </source>
</evidence>
<reference evidence="2 3" key="1">
    <citation type="submission" date="2024-09" db="EMBL/GenBank/DDBJ databases">
        <authorList>
            <person name="Sun Q."/>
            <person name="Mori K."/>
        </authorList>
    </citation>
    <scope>NUCLEOTIDE SEQUENCE [LARGE SCALE GENOMIC DNA]</scope>
    <source>
        <strain evidence="2 3">CCM 8654</strain>
    </source>
</reference>
<feature type="transmembrane region" description="Helical" evidence="1">
    <location>
        <begin position="215"/>
        <end position="233"/>
    </location>
</feature>
<gene>
    <name evidence="2" type="ORF">ACFFJG_20040</name>
</gene>
<feature type="transmembrane region" description="Helical" evidence="1">
    <location>
        <begin position="269"/>
        <end position="288"/>
    </location>
</feature>
<sequence>MDDDSEWSRPSPRRTPRSLRTRLPELVLVAGIAVQTLVLVSMSRRLWFFGDDWDFLLTRGTIDGGPDRGLWAPHNEHWSTLMVLLFRAIFPFAGLRSYLAYSIVQIVMHAVVVLLVFSVLRRVGVSRWTSVVTAWSVLFLGVATEALLSTTSMNHTGSTMFALAALRWAMVEDRRRRHLPVLWLLMLLSLMFSATGVPMVAFVAYYLLFSRGPRAFAVGLSVPVALYLLWYATAGRGEAHDFVSAWDYTRSTEFVWSAVAHAFDGATGLPAGGAVLAVVLVLVPLLGIDRELRDPRLDTLCWAGLAGYASHMILVVALRLSWGFEDALGGRYAYAAFVYLSPALAVCLGVLARRVVAPLTLLVPLTGLVLLAYALQGASTAHAYYQDLHTFTRVWPDRLLGAGQAVDAGQEPLTQSTGDWGGPTITADLVTSPEIRDALPDRLPSGKGRVDAESMFFVGVGPDSYDLAAPTAMLGWSGFGSPLDASSGCRAYDTAGSLEFSLDVDEGGSEVRLEADELTSVRTRIERFGVESWTRDWSVDSDEVVIGSTAAASTLIVQVEGTGPVRICVP</sequence>
<evidence type="ECO:0000313" key="3">
    <source>
        <dbReference type="Proteomes" id="UP001589698"/>
    </source>
</evidence>
<protein>
    <recommendedName>
        <fullName evidence="4">Glycosyltransferase RgtA/B/C/D-like domain-containing protein</fullName>
    </recommendedName>
</protein>
<feature type="transmembrane region" description="Helical" evidence="1">
    <location>
        <begin position="23"/>
        <end position="42"/>
    </location>
</feature>
<accession>A0ABV6E708</accession>
<feature type="transmembrane region" description="Helical" evidence="1">
    <location>
        <begin position="300"/>
        <end position="320"/>
    </location>
</feature>
<feature type="transmembrane region" description="Helical" evidence="1">
    <location>
        <begin position="181"/>
        <end position="208"/>
    </location>
</feature>
<name>A0ABV6E708_9ACTN</name>
<evidence type="ECO:0000256" key="1">
    <source>
        <dbReference type="SAM" id="Phobius"/>
    </source>
</evidence>
<keyword evidence="1" id="KW-0812">Transmembrane</keyword>
<evidence type="ECO:0008006" key="4">
    <source>
        <dbReference type="Google" id="ProtNLM"/>
    </source>
</evidence>
<proteinExistence type="predicted"/>
<dbReference type="RefSeq" id="WP_378520569.1">
    <property type="nucleotide sequence ID" value="NZ_CBCSDI010000001.1"/>
</dbReference>
<keyword evidence="1" id="KW-1133">Transmembrane helix</keyword>
<feature type="transmembrane region" description="Helical" evidence="1">
    <location>
        <begin position="132"/>
        <end position="151"/>
    </location>
</feature>
<organism evidence="2 3">
    <name type="scientific">Nocardioides zeicaulis</name>
    <dbReference type="NCBI Taxonomy" id="1776857"/>
    <lineage>
        <taxon>Bacteria</taxon>
        <taxon>Bacillati</taxon>
        <taxon>Actinomycetota</taxon>
        <taxon>Actinomycetes</taxon>
        <taxon>Propionibacteriales</taxon>
        <taxon>Nocardioidaceae</taxon>
        <taxon>Nocardioides</taxon>
    </lineage>
</organism>
<feature type="transmembrane region" description="Helical" evidence="1">
    <location>
        <begin position="332"/>
        <end position="352"/>
    </location>
</feature>
<feature type="transmembrane region" description="Helical" evidence="1">
    <location>
        <begin position="359"/>
        <end position="376"/>
    </location>
</feature>
<keyword evidence="1" id="KW-0472">Membrane</keyword>
<dbReference type="EMBL" id="JBHLXH010000003">
    <property type="protein sequence ID" value="MFC0224791.1"/>
    <property type="molecule type" value="Genomic_DNA"/>
</dbReference>
<keyword evidence="3" id="KW-1185">Reference proteome</keyword>
<feature type="transmembrane region" description="Helical" evidence="1">
    <location>
        <begin position="98"/>
        <end position="120"/>
    </location>
</feature>
<comment type="caution">
    <text evidence="2">The sequence shown here is derived from an EMBL/GenBank/DDBJ whole genome shotgun (WGS) entry which is preliminary data.</text>
</comment>
<dbReference type="Proteomes" id="UP001589698">
    <property type="component" value="Unassembled WGS sequence"/>
</dbReference>